<organism evidence="1 2">
    <name type="scientific">Escherichia coli O6</name>
    <dbReference type="NCBI Taxonomy" id="217992"/>
    <lineage>
        <taxon>Bacteria</taxon>
        <taxon>Pseudomonadati</taxon>
        <taxon>Pseudomonadota</taxon>
        <taxon>Gammaproteobacteria</taxon>
        <taxon>Enterobacterales</taxon>
        <taxon>Enterobacteriaceae</taxon>
        <taxon>Escherichia</taxon>
    </lineage>
</organism>
<evidence type="ECO:0000313" key="2">
    <source>
        <dbReference type="Proteomes" id="UP000561849"/>
    </source>
</evidence>
<reference evidence="1 2" key="1">
    <citation type="submission" date="2019-02" db="EMBL/GenBank/DDBJ databases">
        <authorList>
            <consortium name="GenomeTrakr network: Whole genome sequencing for foodborne pathogen traceback"/>
        </authorList>
    </citation>
    <scope>NUCLEOTIDE SEQUENCE [LARGE SCALE GENOMIC DNA]</scope>
    <source>
        <strain evidence="1 2">PSU-1735</strain>
    </source>
</reference>
<dbReference type="Proteomes" id="UP000561849">
    <property type="component" value="Unassembled WGS sequence"/>
</dbReference>
<name>A0AAD2P0U2_ECOLX</name>
<sequence length="64" mass="7517">MYLNPEKKQHNVILLQKATISLKNAVIGCSTTMKIRIFHTAHYETRITENESYQTLVAIFDHRR</sequence>
<protein>
    <submittedName>
        <fullName evidence="1">Uncharacterized protein</fullName>
    </submittedName>
</protein>
<accession>A0AAD2P0U2</accession>
<proteinExistence type="predicted"/>
<comment type="caution">
    <text evidence="1">The sequence shown here is derived from an EMBL/GenBank/DDBJ whole genome shotgun (WGS) entry which is preliminary data.</text>
</comment>
<gene>
    <name evidence="1" type="ORF">EIG44_26595</name>
</gene>
<evidence type="ECO:0000313" key="1">
    <source>
        <dbReference type="EMBL" id="EFA5394906.1"/>
    </source>
</evidence>
<dbReference type="EMBL" id="AASBBO010000079">
    <property type="protein sequence ID" value="EFA5394906.1"/>
    <property type="molecule type" value="Genomic_DNA"/>
</dbReference>
<dbReference type="AlphaFoldDB" id="A0AAD2P0U2"/>